<dbReference type="InterPro" id="IPR050143">
    <property type="entry name" value="TRIM/RBCC"/>
</dbReference>
<dbReference type="InterPro" id="IPR003879">
    <property type="entry name" value="Butyrophylin_SPRY"/>
</dbReference>
<evidence type="ECO:0000259" key="7">
    <source>
        <dbReference type="PROSITE" id="PS50188"/>
    </source>
</evidence>
<dbReference type="Proteomes" id="UP001314169">
    <property type="component" value="Chromosome 5"/>
</dbReference>
<evidence type="ECO:0000256" key="4">
    <source>
        <dbReference type="PROSITE-ProRule" id="PRU00024"/>
    </source>
</evidence>
<dbReference type="Pfam" id="PF00643">
    <property type="entry name" value="zf-B_box"/>
    <property type="match status" value="1"/>
</dbReference>
<dbReference type="PROSITE" id="PS00518">
    <property type="entry name" value="ZF_RING_1"/>
    <property type="match status" value="1"/>
</dbReference>
<dbReference type="PROSITE" id="PS50089">
    <property type="entry name" value="ZF_RING_2"/>
    <property type="match status" value="1"/>
</dbReference>
<accession>A0ABP0AAI9</accession>
<dbReference type="Pfam" id="PF13765">
    <property type="entry name" value="PRY"/>
    <property type="match status" value="1"/>
</dbReference>
<dbReference type="SMART" id="SM00184">
    <property type="entry name" value="RING"/>
    <property type="match status" value="1"/>
</dbReference>
<keyword evidence="3" id="KW-0862">Zinc</keyword>
<evidence type="ECO:0008006" key="10">
    <source>
        <dbReference type="Google" id="ProtNLM"/>
    </source>
</evidence>
<dbReference type="PRINTS" id="PR01407">
    <property type="entry name" value="BUTYPHLNCDUF"/>
</dbReference>
<evidence type="ECO:0000256" key="3">
    <source>
        <dbReference type="ARBA" id="ARBA00022833"/>
    </source>
</evidence>
<evidence type="ECO:0000259" key="6">
    <source>
        <dbReference type="PROSITE" id="PS50119"/>
    </source>
</evidence>
<evidence type="ECO:0000259" key="5">
    <source>
        <dbReference type="PROSITE" id="PS50089"/>
    </source>
</evidence>
<dbReference type="Pfam" id="PF00622">
    <property type="entry name" value="SPRY"/>
    <property type="match status" value="1"/>
</dbReference>
<dbReference type="SUPFAM" id="SSF49899">
    <property type="entry name" value="Concanavalin A-like lectins/glucanases"/>
    <property type="match status" value="1"/>
</dbReference>
<dbReference type="InterPro" id="IPR001841">
    <property type="entry name" value="Znf_RING"/>
</dbReference>
<dbReference type="SMART" id="SM00589">
    <property type="entry name" value="PRY"/>
    <property type="match status" value="1"/>
</dbReference>
<dbReference type="SUPFAM" id="SSF57850">
    <property type="entry name" value="RING/U-box"/>
    <property type="match status" value="1"/>
</dbReference>
<dbReference type="InterPro" id="IPR003877">
    <property type="entry name" value="SPRY_dom"/>
</dbReference>
<protein>
    <recommendedName>
        <fullName evidence="10">Tripartite motif-containing protein 60-like</fullName>
    </recommendedName>
</protein>
<dbReference type="Gene3D" id="2.60.120.920">
    <property type="match status" value="1"/>
</dbReference>
<feature type="domain" description="B30.2/SPRY" evidence="7">
    <location>
        <begin position="277"/>
        <end position="456"/>
    </location>
</feature>
<dbReference type="SUPFAM" id="SSF57845">
    <property type="entry name" value="B-box zinc-binding domain"/>
    <property type="match status" value="1"/>
</dbReference>
<evidence type="ECO:0000256" key="1">
    <source>
        <dbReference type="ARBA" id="ARBA00022723"/>
    </source>
</evidence>
<reference evidence="8" key="1">
    <citation type="submission" date="2023-12" db="EMBL/GenBank/DDBJ databases">
        <authorList>
            <person name="Brown T."/>
        </authorList>
    </citation>
    <scope>NUCLEOTIDE SEQUENCE</scope>
</reference>
<dbReference type="InterPro" id="IPR006574">
    <property type="entry name" value="PRY"/>
</dbReference>
<dbReference type="PROSITE" id="PS50119">
    <property type="entry name" value="ZF_BBOX"/>
    <property type="match status" value="1"/>
</dbReference>
<dbReference type="Gene3D" id="3.30.160.60">
    <property type="entry name" value="Classic Zinc Finger"/>
    <property type="match status" value="1"/>
</dbReference>
<dbReference type="InterPro" id="IPR043136">
    <property type="entry name" value="B30.2/SPRY_sf"/>
</dbReference>
<dbReference type="PANTHER" id="PTHR24103">
    <property type="entry name" value="E3 UBIQUITIN-PROTEIN LIGASE TRIM"/>
    <property type="match status" value="1"/>
</dbReference>
<gene>
    <name evidence="8" type="ORF">MPIPNATIZW_LOCUS14162</name>
</gene>
<feature type="domain" description="RING-type" evidence="5">
    <location>
        <begin position="16"/>
        <end position="56"/>
    </location>
</feature>
<dbReference type="InterPro" id="IPR013083">
    <property type="entry name" value="Znf_RING/FYVE/PHD"/>
</dbReference>
<organism evidence="8 9">
    <name type="scientific">Pipistrellus nathusii</name>
    <name type="common">Nathusius' pipistrelle</name>
    <dbReference type="NCBI Taxonomy" id="59473"/>
    <lineage>
        <taxon>Eukaryota</taxon>
        <taxon>Metazoa</taxon>
        <taxon>Chordata</taxon>
        <taxon>Craniata</taxon>
        <taxon>Vertebrata</taxon>
        <taxon>Euteleostomi</taxon>
        <taxon>Mammalia</taxon>
        <taxon>Eutheria</taxon>
        <taxon>Laurasiatheria</taxon>
        <taxon>Chiroptera</taxon>
        <taxon>Yangochiroptera</taxon>
        <taxon>Vespertilionidae</taxon>
        <taxon>Pipistrellus</taxon>
    </lineage>
</organism>
<proteinExistence type="predicted"/>
<dbReference type="InterPro" id="IPR017907">
    <property type="entry name" value="Znf_RING_CS"/>
</dbReference>
<sequence length="456" mass="52428">MAYPAYLAKLQAKASCPICLDHLRDPVTTECGHNFCPSCIHQRWEGLQDTFPCPVCLHHCPDRSLKRNPQICHMIEIVQQIPTSGSQRKLQEEIPLCGKHNEALTLFCEKNMELLCAQCKVSSEHQDGPVISIKEAAAIHRSMLKGHIGVFTNNLKNAKSEYKNQVANTWEVKRKMKKWREELDLECKELKCFLEIERHKIDNNLPIEEKDAEEKLIENGRQILYHMFRLSNLLSEIEDNCLQTDLDLLTEIERIHNSYGNLEIPAVFSCELKKEFYNLPPNYLGLHKMIRMFQVDLTLNPRIAHPSLNISKDRKSVTYRKSDGLPNHHAFTSYPAVLSSDGFDAGRHFWVVKIRGTGECLLGFCKECIPRDILISSSPSNGCWEYQQKNQIFRLVCTGEYHIGIFLDYELGEVSYYNLNNRSFLNGLSDTFTEKLMPYFSIAPSSESLTISIIRV</sequence>
<keyword evidence="1" id="KW-0479">Metal-binding</keyword>
<feature type="domain" description="B box-type" evidence="6">
    <location>
        <begin position="92"/>
        <end position="133"/>
    </location>
</feature>
<dbReference type="SMART" id="SM00336">
    <property type="entry name" value="BBOX"/>
    <property type="match status" value="1"/>
</dbReference>
<dbReference type="Gene3D" id="3.30.40.10">
    <property type="entry name" value="Zinc/RING finger domain, C3HC4 (zinc finger)"/>
    <property type="match status" value="1"/>
</dbReference>
<dbReference type="EMBL" id="OY882862">
    <property type="protein sequence ID" value="CAK6445856.1"/>
    <property type="molecule type" value="Genomic_DNA"/>
</dbReference>
<dbReference type="Pfam" id="PF15227">
    <property type="entry name" value="zf-C3HC4_4"/>
    <property type="match status" value="1"/>
</dbReference>
<evidence type="ECO:0000313" key="9">
    <source>
        <dbReference type="Proteomes" id="UP001314169"/>
    </source>
</evidence>
<name>A0ABP0AAI9_PIPNA</name>
<keyword evidence="9" id="KW-1185">Reference proteome</keyword>
<dbReference type="CDD" id="cd16607">
    <property type="entry name" value="RING-HC_TRIM60-like_C-IV"/>
    <property type="match status" value="1"/>
</dbReference>
<evidence type="ECO:0000256" key="2">
    <source>
        <dbReference type="ARBA" id="ARBA00022771"/>
    </source>
</evidence>
<keyword evidence="2 4" id="KW-0863">Zinc-finger</keyword>
<dbReference type="PROSITE" id="PS50188">
    <property type="entry name" value="B302_SPRY"/>
    <property type="match status" value="1"/>
</dbReference>
<evidence type="ECO:0000313" key="8">
    <source>
        <dbReference type="EMBL" id="CAK6445856.1"/>
    </source>
</evidence>
<dbReference type="InterPro" id="IPR000315">
    <property type="entry name" value="Znf_B-box"/>
</dbReference>
<dbReference type="InterPro" id="IPR001870">
    <property type="entry name" value="B30.2/SPRY"/>
</dbReference>
<dbReference type="InterPro" id="IPR013320">
    <property type="entry name" value="ConA-like_dom_sf"/>
</dbReference>